<organism evidence="2 3">
    <name type="scientific">Daejeonella lutea</name>
    <dbReference type="NCBI Taxonomy" id="572036"/>
    <lineage>
        <taxon>Bacteria</taxon>
        <taxon>Pseudomonadati</taxon>
        <taxon>Bacteroidota</taxon>
        <taxon>Sphingobacteriia</taxon>
        <taxon>Sphingobacteriales</taxon>
        <taxon>Sphingobacteriaceae</taxon>
        <taxon>Daejeonella</taxon>
    </lineage>
</organism>
<keyword evidence="1" id="KW-1133">Transmembrane helix</keyword>
<reference evidence="3" key="1">
    <citation type="submission" date="2017-02" db="EMBL/GenBank/DDBJ databases">
        <authorList>
            <person name="Varghese N."/>
            <person name="Submissions S."/>
        </authorList>
    </citation>
    <scope>NUCLEOTIDE SEQUENCE [LARGE SCALE GENOMIC DNA]</scope>
    <source>
        <strain evidence="3">DSM 22385</strain>
    </source>
</reference>
<dbReference type="OrthoDB" id="710438at2"/>
<name>A0A1T5A9M2_9SPHI</name>
<proteinExistence type="predicted"/>
<protein>
    <submittedName>
        <fullName evidence="2">Uncharacterized protein</fullName>
    </submittedName>
</protein>
<feature type="transmembrane region" description="Helical" evidence="1">
    <location>
        <begin position="73"/>
        <end position="95"/>
    </location>
</feature>
<dbReference type="RefSeq" id="WP_079701031.1">
    <property type="nucleotide sequence ID" value="NZ_FUYR01000001.1"/>
</dbReference>
<evidence type="ECO:0000256" key="1">
    <source>
        <dbReference type="SAM" id="Phobius"/>
    </source>
</evidence>
<gene>
    <name evidence="2" type="ORF">SAMN05661099_0481</name>
</gene>
<accession>A0A1T5A9M2</accession>
<evidence type="ECO:0000313" key="2">
    <source>
        <dbReference type="EMBL" id="SKB31549.1"/>
    </source>
</evidence>
<keyword evidence="1" id="KW-0472">Membrane</keyword>
<feature type="transmembrane region" description="Helical" evidence="1">
    <location>
        <begin position="46"/>
        <end position="67"/>
    </location>
</feature>
<dbReference type="AlphaFoldDB" id="A0A1T5A9M2"/>
<keyword evidence="1" id="KW-0812">Transmembrane</keyword>
<dbReference type="Proteomes" id="UP000189981">
    <property type="component" value="Unassembled WGS sequence"/>
</dbReference>
<dbReference type="EMBL" id="FUYR01000001">
    <property type="protein sequence ID" value="SKB31549.1"/>
    <property type="molecule type" value="Genomic_DNA"/>
</dbReference>
<dbReference type="STRING" id="572036.SAMN05661099_0481"/>
<keyword evidence="3" id="KW-1185">Reference proteome</keyword>
<evidence type="ECO:0000313" key="3">
    <source>
        <dbReference type="Proteomes" id="UP000189981"/>
    </source>
</evidence>
<sequence>MERSKDRFSVLMQKGKLEMPFSDFEENTMNRIHAEMKYKTSIHRSLRISFIFFVLGTGFGLVVNSMLANADDFIMGISPDTILMAFQVIFVLTVIMQSENIYKLFTKLKAD</sequence>